<dbReference type="Pfam" id="PF21956">
    <property type="entry name" value="DUF6922"/>
    <property type="match status" value="1"/>
</dbReference>
<sequence>SLYKPKIMKFRQTLFWDVNPKSIDAKKNARYIIERVLEFGDPREVGWVLNYYPKRTVKKVMNLPRVQLSPKSKALWSLMLK</sequence>
<evidence type="ECO:0000313" key="3">
    <source>
        <dbReference type="Proteomes" id="UP000034753"/>
    </source>
</evidence>
<dbReference type="EMBL" id="LCBN01000009">
    <property type="protein sequence ID" value="KKS14056.1"/>
    <property type="molecule type" value="Genomic_DNA"/>
</dbReference>
<dbReference type="Proteomes" id="UP000034753">
    <property type="component" value="Unassembled WGS sequence"/>
</dbReference>
<feature type="domain" description="DUF6922" evidence="1">
    <location>
        <begin position="10"/>
        <end position="60"/>
    </location>
</feature>
<evidence type="ECO:0000313" key="2">
    <source>
        <dbReference type="EMBL" id="KKS14056.1"/>
    </source>
</evidence>
<proteinExistence type="predicted"/>
<dbReference type="InterPro" id="IPR053830">
    <property type="entry name" value="DUF6922"/>
</dbReference>
<evidence type="ECO:0000259" key="1">
    <source>
        <dbReference type="Pfam" id="PF21956"/>
    </source>
</evidence>
<gene>
    <name evidence="2" type="ORF">UU67_C0009G0027</name>
</gene>
<organism evidence="2 3">
    <name type="scientific">Candidatus Daviesbacteria bacterium GW2011_GWB1_41_5</name>
    <dbReference type="NCBI Taxonomy" id="1618429"/>
    <lineage>
        <taxon>Bacteria</taxon>
        <taxon>Candidatus Daviesiibacteriota</taxon>
    </lineage>
</organism>
<protein>
    <recommendedName>
        <fullName evidence="1">DUF6922 domain-containing protein</fullName>
    </recommendedName>
</protein>
<reference evidence="2 3" key="1">
    <citation type="journal article" date="2015" name="Nature">
        <title>rRNA introns, odd ribosomes, and small enigmatic genomes across a large radiation of phyla.</title>
        <authorList>
            <person name="Brown C.T."/>
            <person name="Hug L.A."/>
            <person name="Thomas B.C."/>
            <person name="Sharon I."/>
            <person name="Castelle C.J."/>
            <person name="Singh A."/>
            <person name="Wilkins M.J."/>
            <person name="Williams K.H."/>
            <person name="Banfield J.F."/>
        </authorList>
    </citation>
    <scope>NUCLEOTIDE SEQUENCE [LARGE SCALE GENOMIC DNA]</scope>
</reference>
<comment type="caution">
    <text evidence="2">The sequence shown here is derived from an EMBL/GenBank/DDBJ whole genome shotgun (WGS) entry which is preliminary data.</text>
</comment>
<name>A0A0G0YWK4_9BACT</name>
<accession>A0A0G0YWK4</accession>
<dbReference type="AlphaFoldDB" id="A0A0G0YWK4"/>
<feature type="non-terminal residue" evidence="2">
    <location>
        <position position="1"/>
    </location>
</feature>